<feature type="transmembrane region" description="Helical" evidence="9">
    <location>
        <begin position="989"/>
        <end position="1007"/>
    </location>
</feature>
<feature type="transmembrane region" description="Helical" evidence="9">
    <location>
        <begin position="802"/>
        <end position="825"/>
    </location>
</feature>
<dbReference type="Proteomes" id="UP000036681">
    <property type="component" value="Unplaced"/>
</dbReference>
<evidence type="ECO:0000256" key="7">
    <source>
        <dbReference type="ARBA" id="ARBA00023136"/>
    </source>
</evidence>
<evidence type="ECO:0000313" key="10">
    <source>
        <dbReference type="Proteomes" id="UP000036681"/>
    </source>
</evidence>
<dbReference type="PANTHER" id="PTHR11101">
    <property type="entry name" value="PHOSPHATE TRANSPORTER"/>
    <property type="match status" value="1"/>
</dbReference>
<feature type="transmembrane region" description="Helical" evidence="9">
    <location>
        <begin position="661"/>
        <end position="681"/>
    </location>
</feature>
<feature type="transmembrane region" description="Helical" evidence="9">
    <location>
        <begin position="516"/>
        <end position="537"/>
    </location>
</feature>
<dbReference type="GO" id="GO:0035435">
    <property type="term" value="P:phosphate ion transmembrane transport"/>
    <property type="evidence" value="ECO:0007669"/>
    <property type="project" value="TreeGrafter"/>
</dbReference>
<evidence type="ECO:0000256" key="8">
    <source>
        <dbReference type="SAM" id="MobiDB-lite"/>
    </source>
</evidence>
<name>A0A9J2PBC5_ASCLU</name>
<dbReference type="WBParaSite" id="ALUE_0000670801-mRNA-1">
    <property type="protein sequence ID" value="ALUE_0000670801-mRNA-1"/>
    <property type="gene ID" value="ALUE_0000670801"/>
</dbReference>
<comment type="subcellular location">
    <subcellularLocation>
        <location evidence="1">Membrane</location>
        <topology evidence="1">Multi-pass membrane protein</topology>
    </subcellularLocation>
</comment>
<evidence type="ECO:0000256" key="3">
    <source>
        <dbReference type="ARBA" id="ARBA00022448"/>
    </source>
</evidence>
<evidence type="ECO:0000256" key="2">
    <source>
        <dbReference type="ARBA" id="ARBA00009916"/>
    </source>
</evidence>
<feature type="transmembrane region" description="Helical" evidence="9">
    <location>
        <begin position="1099"/>
        <end position="1116"/>
    </location>
</feature>
<feature type="transmembrane region" description="Helical" evidence="9">
    <location>
        <begin position="837"/>
        <end position="855"/>
    </location>
</feature>
<dbReference type="Pfam" id="PF01384">
    <property type="entry name" value="PHO4"/>
    <property type="match status" value="3"/>
</dbReference>
<dbReference type="InterPro" id="IPR001204">
    <property type="entry name" value="Phos_transporter"/>
</dbReference>
<feature type="transmembrane region" description="Helical" evidence="9">
    <location>
        <begin position="1071"/>
        <end position="1087"/>
    </location>
</feature>
<feature type="transmembrane region" description="Helical" evidence="9">
    <location>
        <begin position="742"/>
        <end position="765"/>
    </location>
</feature>
<accession>A0A9J2PBC5</accession>
<feature type="transmembrane region" description="Helical" evidence="9">
    <location>
        <begin position="176"/>
        <end position="197"/>
    </location>
</feature>
<keyword evidence="3" id="KW-0813">Transport</keyword>
<keyword evidence="5 9" id="KW-0812">Transmembrane</keyword>
<organism evidence="10 11">
    <name type="scientific">Ascaris lumbricoides</name>
    <name type="common">Giant roundworm</name>
    <dbReference type="NCBI Taxonomy" id="6252"/>
    <lineage>
        <taxon>Eukaryota</taxon>
        <taxon>Metazoa</taxon>
        <taxon>Ecdysozoa</taxon>
        <taxon>Nematoda</taxon>
        <taxon>Chromadorea</taxon>
        <taxon>Rhabditida</taxon>
        <taxon>Spirurina</taxon>
        <taxon>Ascaridomorpha</taxon>
        <taxon>Ascaridoidea</taxon>
        <taxon>Ascarididae</taxon>
        <taxon>Ascaris</taxon>
    </lineage>
</organism>
<evidence type="ECO:0000256" key="6">
    <source>
        <dbReference type="ARBA" id="ARBA00022989"/>
    </source>
</evidence>
<feature type="transmembrane region" description="Helical" evidence="9">
    <location>
        <begin position="1188"/>
        <end position="1209"/>
    </location>
</feature>
<feature type="transmembrane region" description="Helical" evidence="9">
    <location>
        <begin position="47"/>
        <end position="67"/>
    </location>
</feature>
<evidence type="ECO:0000256" key="1">
    <source>
        <dbReference type="ARBA" id="ARBA00004141"/>
    </source>
</evidence>
<feature type="transmembrane region" description="Helical" evidence="9">
    <location>
        <begin position="702"/>
        <end position="722"/>
    </location>
</feature>
<feature type="transmembrane region" description="Helical" evidence="9">
    <location>
        <begin position="603"/>
        <end position="623"/>
    </location>
</feature>
<evidence type="ECO:0000256" key="4">
    <source>
        <dbReference type="ARBA" id="ARBA00022592"/>
    </source>
</evidence>
<evidence type="ECO:0000256" key="9">
    <source>
        <dbReference type="SAM" id="Phobius"/>
    </source>
</evidence>
<feature type="transmembrane region" description="Helical" evidence="9">
    <location>
        <begin position="434"/>
        <end position="454"/>
    </location>
</feature>
<feature type="transmembrane region" description="Helical" evidence="9">
    <location>
        <begin position="1037"/>
        <end position="1059"/>
    </location>
</feature>
<keyword evidence="4" id="KW-0592">Phosphate transport</keyword>
<evidence type="ECO:0000313" key="11">
    <source>
        <dbReference type="WBParaSite" id="ALUE_0000670801-mRNA-1"/>
    </source>
</evidence>
<feature type="transmembrane region" description="Helical" evidence="9">
    <location>
        <begin position="209"/>
        <end position="232"/>
    </location>
</feature>
<dbReference type="AlphaFoldDB" id="A0A9J2PBC5"/>
<proteinExistence type="inferred from homology"/>
<keyword evidence="10" id="KW-1185">Reference proteome</keyword>
<feature type="transmembrane region" description="Helical" evidence="9">
    <location>
        <begin position="867"/>
        <end position="890"/>
    </location>
</feature>
<dbReference type="GO" id="GO:0005315">
    <property type="term" value="F:phosphate transmembrane transporter activity"/>
    <property type="evidence" value="ECO:0007669"/>
    <property type="project" value="InterPro"/>
</dbReference>
<dbReference type="GO" id="GO:0016020">
    <property type="term" value="C:membrane"/>
    <property type="evidence" value="ECO:0007669"/>
    <property type="project" value="UniProtKB-SubCell"/>
</dbReference>
<comment type="similarity">
    <text evidence="2">Belongs to the inorganic phosphate transporter (PiT) (TC 2.A.20) family.</text>
</comment>
<keyword evidence="7 9" id="KW-0472">Membrane</keyword>
<reference evidence="11" key="1">
    <citation type="submission" date="2023-03" db="UniProtKB">
        <authorList>
            <consortium name="WormBaseParasite"/>
        </authorList>
    </citation>
    <scope>IDENTIFICATION</scope>
</reference>
<keyword evidence="6 9" id="KW-1133">Transmembrane helix</keyword>
<feature type="transmembrane region" description="Helical" evidence="9">
    <location>
        <begin position="127"/>
        <end position="145"/>
    </location>
</feature>
<dbReference type="PANTHER" id="PTHR11101:SF67">
    <property type="entry name" value="PHOSPHATE TRANSPORTER"/>
    <property type="match status" value="1"/>
</dbReference>
<protein>
    <submittedName>
        <fullName evidence="11">Phosphate transporter</fullName>
    </submittedName>
</protein>
<feature type="region of interest" description="Disordered" evidence="8">
    <location>
        <begin position="293"/>
        <end position="325"/>
    </location>
</feature>
<evidence type="ECO:0000256" key="5">
    <source>
        <dbReference type="ARBA" id="ARBA00022692"/>
    </source>
</evidence>
<sequence>MLCSDIQIITASIRKLHYSKMDMLVTTIATIASSVTENTITEFRSQVLWALVVGVILAFILGFAMGANDVANAFGTSVGSGVITLKWAYILATIFETLGALLVGYNVTDTMRKGVVDVKLYDDQPKVLFLGQLAILGGCSSWLLIATFAHLPVSTTHSITGATIFFFQSNPFRSGLIALPIFYWFCIAFNVFAVSYQGSKLLHLASIPLWLSVTISCVIATICAVAIHFILVPYLKKSVEKQVSEHTEGDIKSDIKREKSIAATSISKVQGLDEIISTSDVIYDIAVLSAPPKSERNGTPLTHQSTFGIDDHDHQAASSQSDSTDVRIVQSDSTVVDFNQHSSLRKEDSAVSSNMKSAIRAVKRFTRWFLPARDRTPDDKTLKVFSSIQVFTACFAGFAHGANDVSNAIAPLTALLAIYMHMDVEQKRETPIYVLLYGVFAICVGLVALGKKVILTVGTKMSKINAASGFTIEFGAAVTALLASKAGLPISTTHSLVGSVVFVGMVKSRKGVDWRIFRNIALSWVVTLPVSGTLILCRNTVSVKKKRMVYRLIRLFAACECGKNHLDKQKCSLSNKREGGAVEGEVAYKRMKEGQRTSRASEFLWALIVGIILAFLLGFGMGANDVANAFGTSVGSGVLTLKRAYILATIFETLGALLSEFLWALIVGIILAFLLGFGMGANDVANAFGTSVGSGVLTLKRAYILATIFETLGALLVGYNVTDTMRKNVLDVALYQSEPKELLVGQVAILGGCSAWLILATLAHLPVSTTHSITGATVGFGLVTRGAFGIHWSQIAAIVGSWFISPVLSGIVSSLMFMIVDFSVLRRNNPFKCGFRVLPIFYWFCIAFNAFAVSFQGSKLLHLSKLPLWVCLCFSFGLATICSILVHFIMVPRLKAWIQSESCIGLQNVVDEPRTAFDNFDANCDDDLSYVSISGNEDIMKSVVICESGNFVRISVFKITWKFFSAIKAFFKWLLPQRELKEDPKTMKIFSSIQILTACFAGFAHGANDVSNAIAPLTSLLFIYTQMDVEQKGETPIYVLLFGVFAICVGLVCLGKKVIRTIGTNMSEINPASNAIAPLTSLLFIYTQMDVEQKGETPIYVLLFGVFAICVGLVCLGKKVIRTIGTNMSEINPASGFTIEFGAAVTALLASKVGLPISTTHSLVGSVVAVGSIKSGDGIDWRIFRNVALSWVVTLPVSGLISAGFMYLLKFAL</sequence>
<feature type="compositionally biased region" description="Polar residues" evidence="8">
    <location>
        <begin position="297"/>
        <end position="307"/>
    </location>
</feature>
<feature type="transmembrane region" description="Helical" evidence="9">
    <location>
        <begin position="87"/>
        <end position="107"/>
    </location>
</feature>